<dbReference type="Gene3D" id="1.10.10.10">
    <property type="entry name" value="Winged helix-like DNA-binding domain superfamily/Winged helix DNA-binding domain"/>
    <property type="match status" value="1"/>
</dbReference>
<organism evidence="6 7">
    <name type="scientific">Reinekea blandensis MED297</name>
    <dbReference type="NCBI Taxonomy" id="314283"/>
    <lineage>
        <taxon>Bacteria</taxon>
        <taxon>Pseudomonadati</taxon>
        <taxon>Pseudomonadota</taxon>
        <taxon>Gammaproteobacteria</taxon>
        <taxon>Oceanospirillales</taxon>
        <taxon>Saccharospirillaceae</taxon>
        <taxon>Reinekea</taxon>
    </lineage>
</organism>
<dbReference type="HOGENOM" id="CLU_039613_6_1_6"/>
<dbReference type="AlphaFoldDB" id="A4BB72"/>
<reference evidence="6 7" key="1">
    <citation type="submission" date="2006-02" db="EMBL/GenBank/DDBJ databases">
        <authorList>
            <person name="Pinhassi J."/>
            <person name="Pedros-Alio C."/>
            <person name="Ferriera S."/>
            <person name="Johnson J."/>
            <person name="Kravitz S."/>
            <person name="Halpern A."/>
            <person name="Remington K."/>
            <person name="Beeson K."/>
            <person name="Tran B."/>
            <person name="Rogers Y.-H."/>
            <person name="Friedman R."/>
            <person name="Venter J.C."/>
        </authorList>
    </citation>
    <scope>NUCLEOTIDE SEQUENCE [LARGE SCALE GENOMIC DNA]</scope>
    <source>
        <strain evidence="6 7">MED297</strain>
    </source>
</reference>
<dbReference type="Proteomes" id="UP000005953">
    <property type="component" value="Unassembled WGS sequence"/>
</dbReference>
<dbReference type="RefSeq" id="WP_008041984.1">
    <property type="nucleotide sequence ID" value="NZ_CH724149.1"/>
</dbReference>
<feature type="domain" description="HTH lysR-type" evidence="5">
    <location>
        <begin position="1"/>
        <end position="60"/>
    </location>
</feature>
<comment type="caution">
    <text evidence="6">The sequence shown here is derived from an EMBL/GenBank/DDBJ whole genome shotgun (WGS) entry which is preliminary data.</text>
</comment>
<dbReference type="PANTHER" id="PTHR30126">
    <property type="entry name" value="HTH-TYPE TRANSCRIPTIONAL REGULATOR"/>
    <property type="match status" value="1"/>
</dbReference>
<dbReference type="Gene3D" id="3.40.190.290">
    <property type="match status" value="1"/>
</dbReference>
<dbReference type="GO" id="GO:0000976">
    <property type="term" value="F:transcription cis-regulatory region binding"/>
    <property type="evidence" value="ECO:0007669"/>
    <property type="project" value="TreeGrafter"/>
</dbReference>
<keyword evidence="7" id="KW-1185">Reference proteome</keyword>
<sequence>MKYTLRQLEIFLAAAHHQSISKAAQELAMSQSAASESLRTLEAQFDLQLFDRAGKSLRLNDLGKQLRVRAEKLIDHARELESGFQQHSDIGRLTIGATLSIGNYLTIPLIAEFMKQHPSADIQLDVANTSSIVAKVRNFDLDIGLIEGERHEPDLDVIPWQEDHLVVFCNADHPLAQKGMMTEEDILNASWILREPGSGTRQTFDWAMHTVLSQLTIALELQHTEAIKRAVEANLGIGCLSALTLSDAFRRGNLVPLDVPGHNFRRFLYFILHKEKYRSAGISQWIDHCRRFQGHINELGSG</sequence>
<accession>A4BB72</accession>
<dbReference type="InterPro" id="IPR036388">
    <property type="entry name" value="WH-like_DNA-bd_sf"/>
</dbReference>
<keyword evidence="2" id="KW-0805">Transcription regulation</keyword>
<dbReference type="GO" id="GO:0003700">
    <property type="term" value="F:DNA-binding transcription factor activity"/>
    <property type="evidence" value="ECO:0007669"/>
    <property type="project" value="InterPro"/>
</dbReference>
<keyword evidence="4" id="KW-0804">Transcription</keyword>
<dbReference type="EMBL" id="AAOE01000003">
    <property type="protein sequence ID" value="EAR10685.1"/>
    <property type="molecule type" value="Genomic_DNA"/>
</dbReference>
<dbReference type="PRINTS" id="PR00039">
    <property type="entry name" value="HTHLYSR"/>
</dbReference>
<gene>
    <name evidence="6" type="ORF">MED297_11735</name>
</gene>
<dbReference type="InterPro" id="IPR036390">
    <property type="entry name" value="WH_DNA-bd_sf"/>
</dbReference>
<dbReference type="InterPro" id="IPR005119">
    <property type="entry name" value="LysR_subst-bd"/>
</dbReference>
<dbReference type="Pfam" id="PF03466">
    <property type="entry name" value="LysR_substrate"/>
    <property type="match status" value="1"/>
</dbReference>
<evidence type="ECO:0000256" key="4">
    <source>
        <dbReference type="ARBA" id="ARBA00023163"/>
    </source>
</evidence>
<protein>
    <submittedName>
        <fullName evidence="6">Transcriptional regulator</fullName>
    </submittedName>
</protein>
<dbReference type="CDD" id="cd08420">
    <property type="entry name" value="PBP2_CysL_like"/>
    <property type="match status" value="1"/>
</dbReference>
<evidence type="ECO:0000256" key="3">
    <source>
        <dbReference type="ARBA" id="ARBA00023125"/>
    </source>
</evidence>
<evidence type="ECO:0000256" key="1">
    <source>
        <dbReference type="ARBA" id="ARBA00009437"/>
    </source>
</evidence>
<dbReference type="InterPro" id="IPR000847">
    <property type="entry name" value="LysR_HTH_N"/>
</dbReference>
<evidence type="ECO:0000259" key="5">
    <source>
        <dbReference type="PROSITE" id="PS50931"/>
    </source>
</evidence>
<dbReference type="OrthoDB" id="9808620at2"/>
<dbReference type="Pfam" id="PF00126">
    <property type="entry name" value="HTH_1"/>
    <property type="match status" value="1"/>
</dbReference>
<evidence type="ECO:0000313" key="6">
    <source>
        <dbReference type="EMBL" id="EAR10685.1"/>
    </source>
</evidence>
<proteinExistence type="inferred from homology"/>
<dbReference type="STRING" id="314283.MED297_11735"/>
<dbReference type="SUPFAM" id="SSF53850">
    <property type="entry name" value="Periplasmic binding protein-like II"/>
    <property type="match status" value="1"/>
</dbReference>
<dbReference type="SUPFAM" id="SSF46785">
    <property type="entry name" value="Winged helix' DNA-binding domain"/>
    <property type="match status" value="1"/>
</dbReference>
<evidence type="ECO:0000313" key="7">
    <source>
        <dbReference type="Proteomes" id="UP000005953"/>
    </source>
</evidence>
<comment type="similarity">
    <text evidence="1">Belongs to the LysR transcriptional regulatory family.</text>
</comment>
<keyword evidence="3" id="KW-0238">DNA-binding</keyword>
<name>A4BB72_9GAMM</name>
<dbReference type="PROSITE" id="PS50931">
    <property type="entry name" value="HTH_LYSR"/>
    <property type="match status" value="1"/>
</dbReference>
<dbReference type="PANTHER" id="PTHR30126:SF94">
    <property type="entry name" value="LYSR FAMILY TRANSCRIPTIONAL REGULATOR"/>
    <property type="match status" value="1"/>
</dbReference>
<evidence type="ECO:0000256" key="2">
    <source>
        <dbReference type="ARBA" id="ARBA00023015"/>
    </source>
</evidence>